<dbReference type="Pfam" id="PF00295">
    <property type="entry name" value="Glyco_hydro_28"/>
    <property type="match status" value="1"/>
</dbReference>
<dbReference type="InterPro" id="IPR012334">
    <property type="entry name" value="Pectin_lyas_fold"/>
</dbReference>
<dbReference type="GO" id="GO:0016787">
    <property type="term" value="F:hydrolase activity"/>
    <property type="evidence" value="ECO:0007669"/>
    <property type="project" value="UniProtKB-KW"/>
</dbReference>
<protein>
    <submittedName>
        <fullName evidence="5">Glycoside hydrolase family 28 protein</fullName>
    </submittedName>
</protein>
<reference evidence="5 6" key="1">
    <citation type="submission" date="2023-09" db="EMBL/GenBank/DDBJ databases">
        <authorList>
            <person name="Rey-Velasco X."/>
        </authorList>
    </citation>
    <scope>NUCLEOTIDE SEQUENCE [LARGE SCALE GENOMIC DNA]</scope>
    <source>
        <strain evidence="5 6">F117</strain>
    </source>
</reference>
<dbReference type="PANTHER" id="PTHR31339:SF9">
    <property type="entry name" value="PLASMIN AND FIBRONECTIN-BINDING PROTEIN A"/>
    <property type="match status" value="1"/>
</dbReference>
<proteinExistence type="inferred from homology"/>
<gene>
    <name evidence="5" type="ORF">RM539_13565</name>
</gene>
<dbReference type="Gene3D" id="2.160.20.10">
    <property type="entry name" value="Single-stranded right-handed beta-helix, Pectin lyase-like"/>
    <property type="match status" value="1"/>
</dbReference>
<comment type="similarity">
    <text evidence="1 4">Belongs to the glycosyl hydrolase 28 family.</text>
</comment>
<evidence type="ECO:0000256" key="2">
    <source>
        <dbReference type="ARBA" id="ARBA00022801"/>
    </source>
</evidence>
<keyword evidence="2 4" id="KW-0378">Hydrolase</keyword>
<evidence type="ECO:0000313" key="5">
    <source>
        <dbReference type="EMBL" id="MDT0677610.1"/>
    </source>
</evidence>
<organism evidence="5 6">
    <name type="scientific">Autumnicola musiva</name>
    <dbReference type="NCBI Taxonomy" id="3075589"/>
    <lineage>
        <taxon>Bacteria</taxon>
        <taxon>Pseudomonadati</taxon>
        <taxon>Bacteroidota</taxon>
        <taxon>Flavobacteriia</taxon>
        <taxon>Flavobacteriales</taxon>
        <taxon>Flavobacteriaceae</taxon>
        <taxon>Autumnicola</taxon>
    </lineage>
</organism>
<sequence length="545" mass="61009">MILTVRYFKFLIVFLALIFFACAENEQKKTTEENFPLDKLLTKNQVGAEVLPDSIAPIAAPFEMPQLNKPEFPDFSINISENGAKEQILSTGAIQSAIDEVSEKGGGKVIVPSGKWKTGRLILKSNVNLHLEKGAELYFSGEIEDFRPAVFTRHGGVEVMSLGACIYAYEEDNIAITGSGTLYGPGEGSIRDQEMTENVIEKFVPLEKPVEERVYEGYNGESILLPSFISPTKCTNVYIEGVTLERTAFWNIVPVYCENVIIRGVTVNSVGIPKGDGIDIVSSRNVLIEYSTLNNGDDCFTMKAGRGEDGIRVDKPTENVVIRYCLAKEGHGGITIGSETAGKIRNIYMHDCVFDNTTVGIRFKTRRPRGGGGENFIYERIRMDLRGTAFKWDMLGQEMYVGELANRLPLRKVNDLTPKFSNVKIRDILVDNAETFVKIYGIPESPLENVSLKNIQVNHTNDFFTASDAHDLVFKNIKVSSNDSLMMFQNFQNVLFEDVEFNVNGGEIFAEMKGDSIRNIQFKNTEPTKPANWERNIYNNQGKRK</sequence>
<dbReference type="InterPro" id="IPR051801">
    <property type="entry name" value="GH28_Enzymes"/>
</dbReference>
<dbReference type="InterPro" id="IPR006626">
    <property type="entry name" value="PbH1"/>
</dbReference>
<dbReference type="RefSeq" id="WP_311503954.1">
    <property type="nucleotide sequence ID" value="NZ_JAVRHK010000010.1"/>
</dbReference>
<dbReference type="PROSITE" id="PS51257">
    <property type="entry name" value="PROKAR_LIPOPROTEIN"/>
    <property type="match status" value="1"/>
</dbReference>
<dbReference type="Proteomes" id="UP001262582">
    <property type="component" value="Unassembled WGS sequence"/>
</dbReference>
<dbReference type="InterPro" id="IPR000743">
    <property type="entry name" value="Glyco_hydro_28"/>
</dbReference>
<evidence type="ECO:0000256" key="3">
    <source>
        <dbReference type="ARBA" id="ARBA00023295"/>
    </source>
</evidence>
<keyword evidence="6" id="KW-1185">Reference proteome</keyword>
<comment type="caution">
    <text evidence="5">The sequence shown here is derived from an EMBL/GenBank/DDBJ whole genome shotgun (WGS) entry which is preliminary data.</text>
</comment>
<accession>A0ABU3D7V1</accession>
<name>A0ABU3D7V1_9FLAO</name>
<dbReference type="PANTHER" id="PTHR31339">
    <property type="entry name" value="PECTIN LYASE-RELATED"/>
    <property type="match status" value="1"/>
</dbReference>
<evidence type="ECO:0000256" key="1">
    <source>
        <dbReference type="ARBA" id="ARBA00008834"/>
    </source>
</evidence>
<keyword evidence="3 4" id="KW-0326">Glycosidase</keyword>
<evidence type="ECO:0000313" key="6">
    <source>
        <dbReference type="Proteomes" id="UP001262582"/>
    </source>
</evidence>
<dbReference type="InterPro" id="IPR011050">
    <property type="entry name" value="Pectin_lyase_fold/virulence"/>
</dbReference>
<dbReference type="SMART" id="SM00710">
    <property type="entry name" value="PbH1"/>
    <property type="match status" value="4"/>
</dbReference>
<dbReference type="EMBL" id="JAVRHK010000010">
    <property type="protein sequence ID" value="MDT0677610.1"/>
    <property type="molecule type" value="Genomic_DNA"/>
</dbReference>
<dbReference type="SUPFAM" id="SSF51126">
    <property type="entry name" value="Pectin lyase-like"/>
    <property type="match status" value="1"/>
</dbReference>
<evidence type="ECO:0000256" key="4">
    <source>
        <dbReference type="RuleBase" id="RU361169"/>
    </source>
</evidence>